<evidence type="ECO:0000259" key="9">
    <source>
        <dbReference type="PROSITE" id="PS50887"/>
    </source>
</evidence>
<keyword evidence="6" id="KW-0378">Hydrolase</keyword>
<organism evidence="10 11">
    <name type="scientific">Atopostipes suicloacalis DSM 15692</name>
    <dbReference type="NCBI Taxonomy" id="1121025"/>
    <lineage>
        <taxon>Bacteria</taxon>
        <taxon>Bacillati</taxon>
        <taxon>Bacillota</taxon>
        <taxon>Bacilli</taxon>
        <taxon>Lactobacillales</taxon>
        <taxon>Carnobacteriaceae</taxon>
        <taxon>Atopostipes</taxon>
    </lineage>
</organism>
<dbReference type="InterPro" id="IPR049553">
    <property type="entry name" value="GdpP-like_PAS"/>
</dbReference>
<evidence type="ECO:0000256" key="8">
    <source>
        <dbReference type="SAM" id="Phobius"/>
    </source>
</evidence>
<evidence type="ECO:0000256" key="3">
    <source>
        <dbReference type="ARBA" id="ARBA00022692"/>
    </source>
</evidence>
<feature type="domain" description="GGDEF" evidence="9">
    <location>
        <begin position="183"/>
        <end position="311"/>
    </location>
</feature>
<dbReference type="InterPro" id="IPR038763">
    <property type="entry name" value="DHH_sf"/>
</dbReference>
<dbReference type="Pfam" id="PF21370">
    <property type="entry name" value="PAS_GdpP"/>
    <property type="match status" value="1"/>
</dbReference>
<evidence type="ECO:0000313" key="10">
    <source>
        <dbReference type="EMBL" id="SHE89410.1"/>
    </source>
</evidence>
<evidence type="ECO:0000256" key="1">
    <source>
        <dbReference type="ARBA" id="ARBA00004651"/>
    </source>
</evidence>
<keyword evidence="11" id="KW-1185">Reference proteome</keyword>
<feature type="binding site" evidence="7">
    <location>
        <position position="430"/>
    </location>
    <ligand>
        <name>Mn(2+)</name>
        <dbReference type="ChEBI" id="CHEBI:29035"/>
        <label>1</label>
    </ligand>
</feature>
<dbReference type="EMBL" id="FQUF01000019">
    <property type="protein sequence ID" value="SHE89410.1"/>
    <property type="molecule type" value="Genomic_DNA"/>
</dbReference>
<dbReference type="PIRSF" id="PIRSF026583">
    <property type="entry name" value="YybT"/>
    <property type="match status" value="1"/>
</dbReference>
<dbReference type="Proteomes" id="UP000184128">
    <property type="component" value="Unassembled WGS sequence"/>
</dbReference>
<comment type="function">
    <text evidence="6">Has phosphodiesterase (PDE) activity against cyclic-di-AMP (c-di-AMP).</text>
</comment>
<proteinExistence type="inferred from homology"/>
<feature type="binding site" evidence="7">
    <location>
        <position position="361"/>
    </location>
    <ligand>
        <name>Mn(2+)</name>
        <dbReference type="ChEBI" id="CHEBI:29035"/>
        <label>2</label>
    </ligand>
</feature>
<feature type="binding site" evidence="7">
    <location>
        <position position="430"/>
    </location>
    <ligand>
        <name>Mn(2+)</name>
        <dbReference type="ChEBI" id="CHEBI:29035"/>
        <label>2</label>
    </ligand>
</feature>
<dbReference type="AlphaFoldDB" id="A0A1M4X7B5"/>
<dbReference type="FunFam" id="3.90.1640.10:FF:000002">
    <property type="entry name" value="Cyclic-di-AMP phosphodiesterase"/>
    <property type="match status" value="1"/>
</dbReference>
<evidence type="ECO:0000313" key="11">
    <source>
        <dbReference type="Proteomes" id="UP000184128"/>
    </source>
</evidence>
<dbReference type="GO" id="GO:0046872">
    <property type="term" value="F:metal ion binding"/>
    <property type="evidence" value="ECO:0007669"/>
    <property type="project" value="UniProtKB-KW"/>
</dbReference>
<dbReference type="PANTHER" id="PTHR47618">
    <property type="entry name" value="BIFUNCTIONAL OLIGORIBONUCLEASE AND PAP PHOSPHATASE NRNA"/>
    <property type="match status" value="1"/>
</dbReference>
<dbReference type="Gene3D" id="3.10.310.30">
    <property type="match status" value="1"/>
</dbReference>
<keyword evidence="7" id="KW-0479">Metal-binding</keyword>
<dbReference type="PANTHER" id="PTHR47618:SF2">
    <property type="entry name" value="CYCLIC-DI-AMP PHOSPHODIESTERASE GDPP"/>
    <property type="match status" value="1"/>
</dbReference>
<sequence length="663" mass="75520">MKPLNDKRLASFFKIDSLNKVVSLVIAIQIFIVFISVVLKLWLGLLVLLLFIIMDVVLWRLSERASEDLNSYISNLSYRIKRGEHEAIIKLPIGIIIYNEDLEIEWLSPYLQTGSKDAEPIIGRKIQDVFDGILEAMEEDDPENKIINWRDNYYRIRVEKDIHVIYLENVSYYIHIREELERNRSVIGWLFLDNYDELIKGLDDRAISNFNSLLTTYLSNWARQHNIYYKRIENDKYLLLLRHDELARLEDEDFNIVNNIRDYTSKRNLPLTVSIGVSYGEASFIELAELSQKDLDLALGRGGDQAIVREVGQEPRYYGGNTNPMEKRTRVRSRMISEALQEQIKQAPTTYVMGHAFPDMDAIGSALGIARIAMMLGKEAKVIVDQEKVGNDISNLLDEISKYHETAKNIISPEEAFEKITSEDLVVMVDHHKPSMSIAPHLNEKTNKVVIIDHHRRGDEFPDKPTLVYIEPYASSASELITELFEYVSSDSNSINRIEATTMLGGIIVDTNNFSLRTGSRTFDAASYLQSVGANTTTIQRMLKESPENYLTRMEIVKNMEFVIDGMAVAHGEENEYHRQVVAAQTADTILSMTDVEASFVIVRLDEETVGISARSLGKVNVQRVMEKMGGGGHLTNAATQIKDLTITEVKEQLKQAIKEINT</sequence>
<dbReference type="Pfam" id="PF24898">
    <property type="entry name" value="GGDEF_GdpP"/>
    <property type="match status" value="1"/>
</dbReference>
<dbReference type="PROSITE" id="PS50887">
    <property type="entry name" value="GGDEF"/>
    <property type="match status" value="1"/>
</dbReference>
<evidence type="ECO:0000256" key="6">
    <source>
        <dbReference type="PIRNR" id="PIRNR026583"/>
    </source>
</evidence>
<dbReference type="STRING" id="1121025.SAMN02745249_01377"/>
<keyword evidence="3 8" id="KW-0812">Transmembrane</keyword>
<evidence type="ECO:0000256" key="5">
    <source>
        <dbReference type="ARBA" id="ARBA00023136"/>
    </source>
</evidence>
<keyword evidence="7" id="KW-0464">Manganese</keyword>
<dbReference type="GO" id="GO:0016787">
    <property type="term" value="F:hydrolase activity"/>
    <property type="evidence" value="ECO:0007669"/>
    <property type="project" value="UniProtKB-UniRule"/>
</dbReference>
<reference evidence="10 11" key="1">
    <citation type="submission" date="2016-11" db="EMBL/GenBank/DDBJ databases">
        <authorList>
            <person name="Jaros S."/>
            <person name="Januszkiewicz K."/>
            <person name="Wedrychowicz H."/>
        </authorList>
    </citation>
    <scope>NUCLEOTIDE SEQUENCE [LARGE SCALE GENOMIC DNA]</scope>
    <source>
        <strain evidence="10 11">DSM 15692</strain>
    </source>
</reference>
<dbReference type="Pfam" id="PF01368">
    <property type="entry name" value="DHH"/>
    <property type="match status" value="1"/>
</dbReference>
<feature type="transmembrane region" description="Helical" evidence="8">
    <location>
        <begin position="21"/>
        <end position="39"/>
    </location>
</feature>
<gene>
    <name evidence="10" type="ORF">SAMN02745249_01377</name>
</gene>
<comment type="cofactor">
    <cofactor evidence="7">
        <name>Mn(2+)</name>
        <dbReference type="ChEBI" id="CHEBI:29035"/>
    </cofactor>
    <text evidence="7">For phosphodiesterase activity, probably binds 2 Mn(2+) per subunit.</text>
</comment>
<dbReference type="EC" id="3.1.4.-" evidence="6"/>
<feature type="binding site" evidence="7">
    <location>
        <position position="510"/>
    </location>
    <ligand>
        <name>Mn(2+)</name>
        <dbReference type="ChEBI" id="CHEBI:29035"/>
        <label>2</label>
    </ligand>
</feature>
<protein>
    <recommendedName>
        <fullName evidence="6">Cyclic-di-AMP phosphodiesterase</fullName>
        <ecNumber evidence="6">3.1.4.-</ecNumber>
    </recommendedName>
</protein>
<dbReference type="Pfam" id="PF02272">
    <property type="entry name" value="DHHA1"/>
    <property type="match status" value="1"/>
</dbReference>
<dbReference type="InterPro" id="IPR000160">
    <property type="entry name" value="GGDEF_dom"/>
</dbReference>
<dbReference type="InterPro" id="IPR001667">
    <property type="entry name" value="DDH_dom"/>
</dbReference>
<feature type="binding site" evidence="7">
    <location>
        <position position="359"/>
    </location>
    <ligand>
        <name>Mn(2+)</name>
        <dbReference type="ChEBI" id="CHEBI:29035"/>
        <label>1</label>
    </ligand>
</feature>
<dbReference type="InterPro" id="IPR003156">
    <property type="entry name" value="DHHA1_dom"/>
</dbReference>
<evidence type="ECO:0000256" key="2">
    <source>
        <dbReference type="ARBA" id="ARBA00022475"/>
    </source>
</evidence>
<dbReference type="Gene3D" id="3.90.1640.10">
    <property type="entry name" value="inorganic pyrophosphatase (n-terminal core)"/>
    <property type="match status" value="1"/>
</dbReference>
<keyword evidence="4 8" id="KW-1133">Transmembrane helix</keyword>
<feature type="binding site" evidence="7">
    <location>
        <position position="355"/>
    </location>
    <ligand>
        <name>Mn(2+)</name>
        <dbReference type="ChEBI" id="CHEBI:29035"/>
        <label>1</label>
    </ligand>
</feature>
<evidence type="ECO:0000256" key="4">
    <source>
        <dbReference type="ARBA" id="ARBA00022989"/>
    </source>
</evidence>
<dbReference type="InterPro" id="IPR014528">
    <property type="entry name" value="GdpP/PdeA"/>
</dbReference>
<comment type="subcellular location">
    <subcellularLocation>
        <location evidence="1">Cell membrane</location>
        <topology evidence="1">Multi-pass membrane protein</topology>
    </subcellularLocation>
</comment>
<accession>A0A1M4X7B5</accession>
<comment type="similarity">
    <text evidence="6">Belongs to the GdpP/PdeA phosphodiesterase family.</text>
</comment>
<comment type="catalytic activity">
    <reaction evidence="6">
        <text>3',3'-c-di-AMP + H2O = 5'-O-phosphonoadenylyl-(3'-&gt;5')-adenosine + H(+)</text>
        <dbReference type="Rhea" id="RHEA:54420"/>
        <dbReference type="ChEBI" id="CHEBI:15377"/>
        <dbReference type="ChEBI" id="CHEBI:15378"/>
        <dbReference type="ChEBI" id="CHEBI:71500"/>
        <dbReference type="ChEBI" id="CHEBI:138171"/>
    </reaction>
</comment>
<dbReference type="RefSeq" id="WP_073298125.1">
    <property type="nucleotide sequence ID" value="NZ_FQUF01000019.1"/>
</dbReference>
<name>A0A1M4X7B5_9LACT</name>
<dbReference type="GO" id="GO:0005886">
    <property type="term" value="C:plasma membrane"/>
    <property type="evidence" value="ECO:0007669"/>
    <property type="project" value="UniProtKB-SubCell"/>
</dbReference>
<dbReference type="InterPro" id="IPR051319">
    <property type="entry name" value="Oligoribo/pAp-PDE_c-di-AMP_PDE"/>
</dbReference>
<dbReference type="GO" id="GO:0106409">
    <property type="term" value="F:cyclic-di-AMP phosphodiesterase activity"/>
    <property type="evidence" value="ECO:0007669"/>
    <property type="project" value="RHEA"/>
</dbReference>
<keyword evidence="2 6" id="KW-1003">Cell membrane</keyword>
<evidence type="ECO:0000256" key="7">
    <source>
        <dbReference type="PIRSR" id="PIRSR026583-50"/>
    </source>
</evidence>
<dbReference type="SUPFAM" id="SSF64182">
    <property type="entry name" value="DHH phosphoesterases"/>
    <property type="match status" value="1"/>
</dbReference>
<dbReference type="OrthoDB" id="9759476at2"/>
<keyword evidence="5 6" id="KW-0472">Membrane</keyword>
<feature type="binding site" evidence="7">
    <location>
        <position position="454"/>
    </location>
    <ligand>
        <name>Mn(2+)</name>
        <dbReference type="ChEBI" id="CHEBI:29035"/>
        <label>2</label>
    </ligand>
</feature>
<dbReference type="GO" id="GO:0003676">
    <property type="term" value="F:nucleic acid binding"/>
    <property type="evidence" value="ECO:0007669"/>
    <property type="project" value="UniProtKB-UniRule"/>
</dbReference>
<dbReference type="Gene3D" id="3.30.450.20">
    <property type="entry name" value="PAS domain"/>
    <property type="match status" value="1"/>
</dbReference>